<dbReference type="Gene3D" id="3.30.750.140">
    <property type="match status" value="1"/>
</dbReference>
<organism evidence="4 5">
    <name type="scientific">Lederbergia citrea</name>
    <dbReference type="NCBI Taxonomy" id="2833581"/>
    <lineage>
        <taxon>Bacteria</taxon>
        <taxon>Bacillati</taxon>
        <taxon>Bacillota</taxon>
        <taxon>Bacilli</taxon>
        <taxon>Bacillales</taxon>
        <taxon>Bacillaceae</taxon>
        <taxon>Lederbergia</taxon>
    </lineage>
</organism>
<feature type="region of interest" description="Disordered" evidence="2">
    <location>
        <begin position="44"/>
        <end position="72"/>
    </location>
</feature>
<keyword evidence="4" id="KW-0966">Cell projection</keyword>
<dbReference type="EMBL" id="JAGYPN010000001">
    <property type="protein sequence ID" value="MBS4221633.1"/>
    <property type="molecule type" value="Genomic_DNA"/>
</dbReference>
<keyword evidence="4" id="KW-0969">Cilium</keyword>
<evidence type="ECO:0000313" key="5">
    <source>
        <dbReference type="Proteomes" id="UP000676456"/>
    </source>
</evidence>
<sequence>MKIGVLDFVNNQAPLPIGSTKATVESDFQMTLGLLLTESENISPAFETKGKPNPDDVGPINKGGQMSVADVDKPPLLEIDHREETLSQNPKWHEVIKKLVHTVSKTVENTPVDESINKMPTRQEKISSVDFSTEIAPLIQILDEMNEKVAESIDADLVVPLIMVGKEMLSLPHFQETSKVEMEEVEKLDKELQHLLDEFDTKGKETFPSQLIKMDSSDSKVNPEKQFSVLQHIPRNIQMEKAGNYSVEPETLQTEFKVDSLQPSIMQTETDSNRLEKLNHFRLVRPETIIDLVGTGKSQLPHLNEDELSGEKKLSQLENALRNLLDQLQNNGEETKHQHLGNAIKLAFSQSKEKLEKIPTMNQFSVFQHIPRRVQLDSVQITMIPSESETVSQVNVNHTPHMRTETFDLNLLDQMKQEPTMRGFMQEFSNILGRSNLTTSMNTTKLLIKLYPEALGMLRIELLQKDGLMTARLMASTSMAKEILDSQLHSLKHAFITQNIQVDKIEVTNSQSEAQKYTSQDGHREEQNKDEHQRKENLHALQKDDSSFKEALSNILFETEV</sequence>
<reference evidence="4 5" key="1">
    <citation type="submission" date="2021-05" db="EMBL/GenBank/DDBJ databases">
        <title>Novel Bacillus species.</title>
        <authorList>
            <person name="Liu G."/>
        </authorList>
    </citation>
    <scope>NUCLEOTIDE SEQUENCE [LARGE SCALE GENOMIC DNA]</scope>
    <source>
        <strain evidence="4 5">FJAT-49682</strain>
    </source>
</reference>
<evidence type="ECO:0000313" key="4">
    <source>
        <dbReference type="EMBL" id="MBS4221633.1"/>
    </source>
</evidence>
<dbReference type="CDD" id="cd17470">
    <property type="entry name" value="T3SS_Flik_C"/>
    <property type="match status" value="1"/>
</dbReference>
<dbReference type="InterPro" id="IPR038610">
    <property type="entry name" value="FliK-like_C_sf"/>
</dbReference>
<feature type="coiled-coil region" evidence="1">
    <location>
        <begin position="311"/>
        <end position="338"/>
    </location>
</feature>
<name>A0A942UMT3_9BACI</name>
<evidence type="ECO:0000256" key="2">
    <source>
        <dbReference type="SAM" id="MobiDB-lite"/>
    </source>
</evidence>
<keyword evidence="5" id="KW-1185">Reference proteome</keyword>
<feature type="compositionally biased region" description="Basic and acidic residues" evidence="2">
    <location>
        <begin position="521"/>
        <end position="545"/>
    </location>
</feature>
<feature type="region of interest" description="Disordered" evidence="2">
    <location>
        <begin position="511"/>
        <end position="545"/>
    </location>
</feature>
<accession>A0A942UMT3</accession>
<keyword evidence="1" id="KW-0175">Coiled coil</keyword>
<proteinExistence type="predicted"/>
<evidence type="ECO:0000259" key="3">
    <source>
        <dbReference type="Pfam" id="PF02120"/>
    </source>
</evidence>
<keyword evidence="4" id="KW-0282">Flagellum</keyword>
<gene>
    <name evidence="4" type="ORF">KHA91_02525</name>
</gene>
<dbReference type="Pfam" id="PF02120">
    <property type="entry name" value="Flg_hook"/>
    <property type="match status" value="1"/>
</dbReference>
<dbReference type="RefSeq" id="WP_213096641.1">
    <property type="nucleotide sequence ID" value="NZ_JAGYPK010000001.1"/>
</dbReference>
<evidence type="ECO:0000256" key="1">
    <source>
        <dbReference type="SAM" id="Coils"/>
    </source>
</evidence>
<feature type="domain" description="Flagellar hook-length control protein-like C-terminal" evidence="3">
    <location>
        <begin position="440"/>
        <end position="514"/>
    </location>
</feature>
<protein>
    <submittedName>
        <fullName evidence="4">Flagellar hook-length control protein FliK</fullName>
    </submittedName>
</protein>
<feature type="coiled-coil region" evidence="1">
    <location>
        <begin position="178"/>
        <end position="205"/>
    </location>
</feature>
<dbReference type="AlphaFoldDB" id="A0A942UMT3"/>
<feature type="compositionally biased region" description="Polar residues" evidence="2">
    <location>
        <begin position="511"/>
        <end position="520"/>
    </location>
</feature>
<comment type="caution">
    <text evidence="4">The sequence shown here is derived from an EMBL/GenBank/DDBJ whole genome shotgun (WGS) entry which is preliminary data.</text>
</comment>
<dbReference type="Proteomes" id="UP000676456">
    <property type="component" value="Unassembled WGS sequence"/>
</dbReference>
<dbReference type="InterPro" id="IPR021136">
    <property type="entry name" value="Flagellar_hook_control-like_C"/>
</dbReference>